<dbReference type="AlphaFoldDB" id="A0A1I7U5A3"/>
<accession>A0A1I7U5A3</accession>
<evidence type="ECO:0000313" key="2">
    <source>
        <dbReference type="Proteomes" id="UP000095282"/>
    </source>
</evidence>
<evidence type="ECO:0000256" key="1">
    <source>
        <dbReference type="SAM" id="MobiDB-lite"/>
    </source>
</evidence>
<reference evidence="3" key="1">
    <citation type="submission" date="2016-11" db="UniProtKB">
        <authorList>
            <consortium name="WormBaseParasite"/>
        </authorList>
    </citation>
    <scope>IDENTIFICATION</scope>
</reference>
<protein>
    <submittedName>
        <fullName evidence="3">DUF1794 domain-containing protein</fullName>
    </submittedName>
</protein>
<dbReference type="eggNOG" id="ENOG502R8YS">
    <property type="taxonomic scope" value="Eukaryota"/>
</dbReference>
<name>A0A1I7U5A3_9PELO</name>
<dbReference type="Proteomes" id="UP000095282">
    <property type="component" value="Unplaced"/>
</dbReference>
<feature type="region of interest" description="Disordered" evidence="1">
    <location>
        <begin position="1"/>
        <end position="24"/>
    </location>
</feature>
<organism evidence="2 3">
    <name type="scientific">Caenorhabditis tropicalis</name>
    <dbReference type="NCBI Taxonomy" id="1561998"/>
    <lineage>
        <taxon>Eukaryota</taxon>
        <taxon>Metazoa</taxon>
        <taxon>Ecdysozoa</taxon>
        <taxon>Nematoda</taxon>
        <taxon>Chromadorea</taxon>
        <taxon>Rhabditida</taxon>
        <taxon>Rhabditina</taxon>
        <taxon>Rhabditomorpha</taxon>
        <taxon>Rhabditoidea</taxon>
        <taxon>Rhabditidae</taxon>
        <taxon>Peloderinae</taxon>
        <taxon>Caenorhabditis</taxon>
    </lineage>
</organism>
<sequence>MDGEDHISDSSSPDNSPDEGSLLQRHQETQGMNQILQMVTRMDLQGVTPQRGDDAMSMGGLQEELSRIEREQEEVIQRLDSVSHLPTNSPIPRPILAVLGTWRADSDTMTTDLVTLPSAFNYKYMWFKLEEDKLHCITFKGYDFVRTIDTIGLESEGDGEGVRKMAYVEGNRLVTSHRRQVDGEEVKRVEMTVTGDGLRYVYRQDQYEFCRNYVRAFSQPYQY</sequence>
<proteinExistence type="predicted"/>
<keyword evidence="2" id="KW-1185">Reference proteome</keyword>
<evidence type="ECO:0000313" key="3">
    <source>
        <dbReference type="WBParaSite" id="Csp11.Scaffold629.g14999.t1"/>
    </source>
</evidence>
<dbReference type="WBParaSite" id="Csp11.Scaffold629.g14999.t1">
    <property type="protein sequence ID" value="Csp11.Scaffold629.g14999.t1"/>
    <property type="gene ID" value="Csp11.Scaffold629.g14999"/>
</dbReference>